<dbReference type="Pfam" id="PF13577">
    <property type="entry name" value="SnoaL_4"/>
    <property type="match status" value="1"/>
</dbReference>
<dbReference type="EMBL" id="JACCFK010000001">
    <property type="protein sequence ID" value="NYI89092.1"/>
    <property type="molecule type" value="Genomic_DNA"/>
</dbReference>
<accession>A0A853B2L4</accession>
<keyword evidence="3" id="KW-1185">Reference proteome</keyword>
<dbReference type="InterPro" id="IPR032710">
    <property type="entry name" value="NTF2-like_dom_sf"/>
</dbReference>
<evidence type="ECO:0000313" key="2">
    <source>
        <dbReference type="EMBL" id="NYI89092.1"/>
    </source>
</evidence>
<reference evidence="2 3" key="1">
    <citation type="submission" date="2020-07" db="EMBL/GenBank/DDBJ databases">
        <title>Sequencing the genomes of 1000 actinobacteria strains.</title>
        <authorList>
            <person name="Klenk H.-P."/>
        </authorList>
    </citation>
    <scope>NUCLEOTIDE SEQUENCE [LARGE SCALE GENOMIC DNA]</scope>
    <source>
        <strain evidence="2 3">DSM 104006</strain>
    </source>
</reference>
<evidence type="ECO:0000313" key="3">
    <source>
        <dbReference type="Proteomes" id="UP000549616"/>
    </source>
</evidence>
<dbReference type="RefSeq" id="WP_179773293.1">
    <property type="nucleotide sequence ID" value="NZ_JACCFK010000001.1"/>
</dbReference>
<comment type="caution">
    <text evidence="2">The sequence shown here is derived from an EMBL/GenBank/DDBJ whole genome shotgun (WGS) entry which is preliminary data.</text>
</comment>
<sequence length="151" mass="17059">MEHIEISALVSRLFRALDERKFDGDWHRDYFTDEVRMVTPLGVSEGAEAVRHTADSVGRFVRTQHLATDLLTDIDGNAATASWNALMVHVHREATLERRGADANPVFTVGGHYDADLRRTPDGWRFDRMSIRAIWTTGQPPILPPEIQPVV</sequence>
<organism evidence="2 3">
    <name type="scientific">Amycolatopsis endophytica</name>
    <dbReference type="NCBI Taxonomy" id="860233"/>
    <lineage>
        <taxon>Bacteria</taxon>
        <taxon>Bacillati</taxon>
        <taxon>Actinomycetota</taxon>
        <taxon>Actinomycetes</taxon>
        <taxon>Pseudonocardiales</taxon>
        <taxon>Pseudonocardiaceae</taxon>
        <taxon>Amycolatopsis</taxon>
    </lineage>
</organism>
<dbReference type="SUPFAM" id="SSF54427">
    <property type="entry name" value="NTF2-like"/>
    <property type="match status" value="1"/>
</dbReference>
<feature type="domain" description="SnoaL-like" evidence="1">
    <location>
        <begin position="5"/>
        <end position="129"/>
    </location>
</feature>
<evidence type="ECO:0000259" key="1">
    <source>
        <dbReference type="Pfam" id="PF13577"/>
    </source>
</evidence>
<name>A0A853B2L4_9PSEU</name>
<dbReference type="Proteomes" id="UP000549616">
    <property type="component" value="Unassembled WGS sequence"/>
</dbReference>
<dbReference type="Gene3D" id="3.10.450.50">
    <property type="match status" value="1"/>
</dbReference>
<gene>
    <name evidence="2" type="ORF">HNR02_002415</name>
</gene>
<dbReference type="InterPro" id="IPR037401">
    <property type="entry name" value="SnoaL-like"/>
</dbReference>
<protein>
    <recommendedName>
        <fullName evidence="1">SnoaL-like domain-containing protein</fullName>
    </recommendedName>
</protein>
<dbReference type="AlphaFoldDB" id="A0A853B2L4"/>
<proteinExistence type="predicted"/>